<comment type="caution">
    <text evidence="1">The sequence shown here is derived from an EMBL/GenBank/DDBJ whole genome shotgun (WGS) entry which is preliminary data.</text>
</comment>
<accession>A0A840FSX7</accession>
<name>A0A840FSX7_9BURK</name>
<protein>
    <submittedName>
        <fullName evidence="1">Uncharacterized protein</fullName>
    </submittedName>
</protein>
<dbReference type="AlphaFoldDB" id="A0A840FSX7"/>
<dbReference type="Proteomes" id="UP000524450">
    <property type="component" value="Unassembled WGS sequence"/>
</dbReference>
<sequence length="370" mass="41018">MLLARIQQDLFDFTERDPEDFPGLVEFWYRANSEVLSAALTAHQGLNFILNVQSFNNFETLAKRLFLVADTLILRDTRDWASDAGGYCDMPVPTGPYVPGYLSDTRSELQQIRPSPLTLLHRPDLYWTSTAKTLNNGLHVAYAGAGYHPIPAEFLSWIAGPGRDYLNTGQVVYAPFIPPLAMELEFLKNEVDLPQQFGAVSLFHQRHEWLSEDRLQAILSLNVPFLDGLDIATLSVVKQDNYDAFSTFSRSLLDAVSGIKSTMGTEGFAREIRTIQRNQIDAALNDVEKTVRRINQSRALRKQGILAGLVGLNAAAFIGVPEATLVTGLAAGTAAMVAERVAHLREQGELTDKRGYFLWKMKTASHSGAS</sequence>
<reference evidence="1 2" key="1">
    <citation type="submission" date="2020-08" db="EMBL/GenBank/DDBJ databases">
        <title>Genomic Encyclopedia of Type Strains, Phase IV (KMG-V): Genome sequencing to study the core and pangenomes of soil and plant-associated prokaryotes.</title>
        <authorList>
            <person name="Whitman W."/>
        </authorList>
    </citation>
    <scope>NUCLEOTIDE SEQUENCE [LARGE SCALE GENOMIC DNA]</scope>
    <source>
        <strain evidence="1 2">34/80</strain>
    </source>
</reference>
<proteinExistence type="predicted"/>
<evidence type="ECO:0000313" key="2">
    <source>
        <dbReference type="Proteomes" id="UP000524450"/>
    </source>
</evidence>
<organism evidence="1 2">
    <name type="scientific">Variovorax guangxiensis</name>
    <dbReference type="NCBI Taxonomy" id="1775474"/>
    <lineage>
        <taxon>Bacteria</taxon>
        <taxon>Pseudomonadati</taxon>
        <taxon>Pseudomonadota</taxon>
        <taxon>Betaproteobacteria</taxon>
        <taxon>Burkholderiales</taxon>
        <taxon>Comamonadaceae</taxon>
        <taxon>Variovorax</taxon>
    </lineage>
</organism>
<dbReference type="RefSeq" id="WP_184641026.1">
    <property type="nucleotide sequence ID" value="NZ_JACIFZ010000006.1"/>
</dbReference>
<evidence type="ECO:0000313" key="1">
    <source>
        <dbReference type="EMBL" id="MBB4223942.1"/>
    </source>
</evidence>
<dbReference type="EMBL" id="JACIFZ010000006">
    <property type="protein sequence ID" value="MBB4223942.1"/>
    <property type="molecule type" value="Genomic_DNA"/>
</dbReference>
<gene>
    <name evidence="1" type="ORF">GGD71_004733</name>
</gene>